<comment type="caution">
    <text evidence="1">The sequence shown here is derived from an EMBL/GenBank/DDBJ whole genome shotgun (WGS) entry which is preliminary data.</text>
</comment>
<protein>
    <submittedName>
        <fullName evidence="1">Uncharacterized protein</fullName>
    </submittedName>
</protein>
<evidence type="ECO:0000313" key="1">
    <source>
        <dbReference type="EMBL" id="RZO21182.1"/>
    </source>
</evidence>
<accession>A0A520MIX7</accession>
<sequence length="165" mass="18493">MDSCSSGGYGKVNVEGFAIGSILNQGFEDDRASFVSNTGSSTIDGFQISLDVEYDESKITLEWYVDGIKDETKTNQKSVIFSRSADNSVEIYTWRAVDLTGYVTAPDNVNDDSDFYEGLFNSPFIWIDLTNNNQRIYNPADQSLYNYGYMFSPLGGKWGINWAKN</sequence>
<dbReference type="AlphaFoldDB" id="A0A520MIX7"/>
<dbReference type="EMBL" id="SHBI01000010">
    <property type="protein sequence ID" value="RZO21182.1"/>
    <property type="molecule type" value="Genomic_DNA"/>
</dbReference>
<dbReference type="Proteomes" id="UP000315782">
    <property type="component" value="Unassembled WGS sequence"/>
</dbReference>
<name>A0A520MIX7_9GAMM</name>
<organism evidence="1 2">
    <name type="scientific">SAR86 cluster bacterium</name>
    <dbReference type="NCBI Taxonomy" id="2030880"/>
    <lineage>
        <taxon>Bacteria</taxon>
        <taxon>Pseudomonadati</taxon>
        <taxon>Pseudomonadota</taxon>
        <taxon>Gammaproteobacteria</taxon>
        <taxon>SAR86 cluster</taxon>
    </lineage>
</organism>
<gene>
    <name evidence="1" type="ORF">EVA96_02150</name>
</gene>
<proteinExistence type="predicted"/>
<evidence type="ECO:0000313" key="2">
    <source>
        <dbReference type="Proteomes" id="UP000315782"/>
    </source>
</evidence>
<reference evidence="1 2" key="1">
    <citation type="submission" date="2019-02" db="EMBL/GenBank/DDBJ databases">
        <title>Prokaryotic population dynamics and viral predation in marine succession experiment using metagenomics: the confinement effect.</title>
        <authorList>
            <person name="Haro-Moreno J.M."/>
            <person name="Rodriguez-Valera F."/>
            <person name="Lopez-Perez M."/>
        </authorList>
    </citation>
    <scope>NUCLEOTIDE SEQUENCE [LARGE SCALE GENOMIC DNA]</scope>
    <source>
        <strain evidence="1">MED-G163</strain>
    </source>
</reference>